<proteinExistence type="predicted"/>
<name>A0ACB8AM70_9AGAM</name>
<keyword evidence="2" id="KW-1185">Reference proteome</keyword>
<dbReference type="EMBL" id="MU267613">
    <property type="protein sequence ID" value="KAH7914471.1"/>
    <property type="molecule type" value="Genomic_DNA"/>
</dbReference>
<reference evidence="1" key="1">
    <citation type="journal article" date="2021" name="New Phytol.">
        <title>Evolutionary innovations through gain and loss of genes in the ectomycorrhizal Boletales.</title>
        <authorList>
            <person name="Wu G."/>
            <person name="Miyauchi S."/>
            <person name="Morin E."/>
            <person name="Kuo A."/>
            <person name="Drula E."/>
            <person name="Varga T."/>
            <person name="Kohler A."/>
            <person name="Feng B."/>
            <person name="Cao Y."/>
            <person name="Lipzen A."/>
            <person name="Daum C."/>
            <person name="Hundley H."/>
            <person name="Pangilinan J."/>
            <person name="Johnson J."/>
            <person name="Barry K."/>
            <person name="LaButti K."/>
            <person name="Ng V."/>
            <person name="Ahrendt S."/>
            <person name="Min B."/>
            <person name="Choi I.G."/>
            <person name="Park H."/>
            <person name="Plett J.M."/>
            <person name="Magnuson J."/>
            <person name="Spatafora J.W."/>
            <person name="Nagy L.G."/>
            <person name="Henrissat B."/>
            <person name="Grigoriev I.V."/>
            <person name="Yang Z.L."/>
            <person name="Xu J."/>
            <person name="Martin F.M."/>
        </authorList>
    </citation>
    <scope>NUCLEOTIDE SEQUENCE</scope>
    <source>
        <strain evidence="1">ATCC 28755</strain>
    </source>
</reference>
<comment type="caution">
    <text evidence="1">The sequence shown here is derived from an EMBL/GenBank/DDBJ whole genome shotgun (WGS) entry which is preliminary data.</text>
</comment>
<accession>A0ACB8AM70</accession>
<gene>
    <name evidence="1" type="ORF">BJ138DRAFT_1079375</name>
</gene>
<evidence type="ECO:0000313" key="1">
    <source>
        <dbReference type="EMBL" id="KAH7914471.1"/>
    </source>
</evidence>
<organism evidence="1 2">
    <name type="scientific">Hygrophoropsis aurantiaca</name>
    <dbReference type="NCBI Taxonomy" id="72124"/>
    <lineage>
        <taxon>Eukaryota</taxon>
        <taxon>Fungi</taxon>
        <taxon>Dikarya</taxon>
        <taxon>Basidiomycota</taxon>
        <taxon>Agaricomycotina</taxon>
        <taxon>Agaricomycetes</taxon>
        <taxon>Agaricomycetidae</taxon>
        <taxon>Boletales</taxon>
        <taxon>Coniophorineae</taxon>
        <taxon>Hygrophoropsidaceae</taxon>
        <taxon>Hygrophoropsis</taxon>
    </lineage>
</organism>
<evidence type="ECO:0000313" key="2">
    <source>
        <dbReference type="Proteomes" id="UP000790377"/>
    </source>
</evidence>
<sequence>MVKLTPELLAQAPSALNPVKERQLDLRGYKIPAIENLGVTRDQHDAIDLTDNSIAVLGNLPLLKRLRTLLLANNRISSISSSIHLSVPNLTTLVLTGNSVAELGDLEPLKEIKSLKYLSLMGNPVGEKKWYREWLAWRIPSLRVLDFQRIRDKERQTGKSLFLTAEGLPTTLATTLSTTISKQGAKAAVTTDEPRPAAPSGKAGRLMSKEDADKVKAAIAKATSIEEIRRLERSLREGYMPSMETIGA</sequence>
<dbReference type="Proteomes" id="UP000790377">
    <property type="component" value="Unassembled WGS sequence"/>
</dbReference>
<protein>
    <submittedName>
        <fullName evidence="1">Leucine-rich repeat-domain-containing protein</fullName>
    </submittedName>
</protein>